<proteinExistence type="predicted"/>
<dbReference type="Gene3D" id="3.40.50.1820">
    <property type="entry name" value="alpha/beta hydrolase"/>
    <property type="match status" value="1"/>
</dbReference>
<sequence length="100" mass="10991">MHHITGLVKAPPTHPDFSPALASSHVGLPRACIQICGLDPLRDEGLLYEKLLATQGVDTKLFVYAGVPHGFDLSCPDLPAAQQFARDFREGLRWLLERSV</sequence>
<dbReference type="InterPro" id="IPR013094">
    <property type="entry name" value="AB_hydrolase_3"/>
</dbReference>
<reference evidence="2 3" key="1">
    <citation type="submission" date="2019-02" db="EMBL/GenBank/DDBJ databases">
        <title>Genome sequencing of the rare red list fungi Bondarzewia mesenterica.</title>
        <authorList>
            <person name="Buettner E."/>
            <person name="Kellner H."/>
        </authorList>
    </citation>
    <scope>NUCLEOTIDE SEQUENCE [LARGE SCALE GENOMIC DNA]</scope>
    <source>
        <strain evidence="2 3">DSM 108281</strain>
    </source>
</reference>
<name>A0A4S4LPA4_9AGAM</name>
<dbReference type="Proteomes" id="UP000310158">
    <property type="component" value="Unassembled WGS sequence"/>
</dbReference>
<keyword evidence="3" id="KW-1185">Reference proteome</keyword>
<protein>
    <recommendedName>
        <fullName evidence="1">Alpha/beta hydrolase fold-3 domain-containing protein</fullName>
    </recommendedName>
</protein>
<accession>A0A4S4LPA4</accession>
<feature type="domain" description="Alpha/beta hydrolase fold-3" evidence="1">
    <location>
        <begin position="9"/>
        <end position="71"/>
    </location>
</feature>
<dbReference type="OrthoDB" id="408631at2759"/>
<comment type="caution">
    <text evidence="2">The sequence shown here is derived from an EMBL/GenBank/DDBJ whole genome shotgun (WGS) entry which is preliminary data.</text>
</comment>
<dbReference type="GO" id="GO:0016787">
    <property type="term" value="F:hydrolase activity"/>
    <property type="evidence" value="ECO:0007669"/>
    <property type="project" value="InterPro"/>
</dbReference>
<dbReference type="Pfam" id="PF07859">
    <property type="entry name" value="Abhydrolase_3"/>
    <property type="match status" value="1"/>
</dbReference>
<dbReference type="SUPFAM" id="SSF53474">
    <property type="entry name" value="alpha/beta-Hydrolases"/>
    <property type="match status" value="1"/>
</dbReference>
<evidence type="ECO:0000313" key="2">
    <source>
        <dbReference type="EMBL" id="THH13378.1"/>
    </source>
</evidence>
<dbReference type="InterPro" id="IPR029058">
    <property type="entry name" value="AB_hydrolase_fold"/>
</dbReference>
<dbReference type="AlphaFoldDB" id="A0A4S4LPA4"/>
<organism evidence="2 3">
    <name type="scientific">Bondarzewia mesenterica</name>
    <dbReference type="NCBI Taxonomy" id="1095465"/>
    <lineage>
        <taxon>Eukaryota</taxon>
        <taxon>Fungi</taxon>
        <taxon>Dikarya</taxon>
        <taxon>Basidiomycota</taxon>
        <taxon>Agaricomycotina</taxon>
        <taxon>Agaricomycetes</taxon>
        <taxon>Russulales</taxon>
        <taxon>Bondarzewiaceae</taxon>
        <taxon>Bondarzewia</taxon>
    </lineage>
</organism>
<gene>
    <name evidence="2" type="ORF">EW146_g6834</name>
</gene>
<evidence type="ECO:0000313" key="3">
    <source>
        <dbReference type="Proteomes" id="UP000310158"/>
    </source>
</evidence>
<dbReference type="EMBL" id="SGPL01000359">
    <property type="protein sequence ID" value="THH13378.1"/>
    <property type="molecule type" value="Genomic_DNA"/>
</dbReference>
<evidence type="ECO:0000259" key="1">
    <source>
        <dbReference type="Pfam" id="PF07859"/>
    </source>
</evidence>